<reference evidence="2 3" key="1">
    <citation type="journal article" date="2012" name="PLoS Pathog.">
        <title>Diverse lifestyles and strategies of plant pathogenesis encoded in the genomes of eighteen Dothideomycetes fungi.</title>
        <authorList>
            <person name="Ohm R.A."/>
            <person name="Feau N."/>
            <person name="Henrissat B."/>
            <person name="Schoch C.L."/>
            <person name="Horwitz B.A."/>
            <person name="Barry K.W."/>
            <person name="Condon B.J."/>
            <person name="Copeland A.C."/>
            <person name="Dhillon B."/>
            <person name="Glaser F."/>
            <person name="Hesse C.N."/>
            <person name="Kosti I."/>
            <person name="LaButti K."/>
            <person name="Lindquist E.A."/>
            <person name="Lucas S."/>
            <person name="Salamov A.A."/>
            <person name="Bradshaw R.E."/>
            <person name="Ciuffetti L."/>
            <person name="Hamelin R.C."/>
            <person name="Kema G.H.J."/>
            <person name="Lawrence C."/>
            <person name="Scott J.A."/>
            <person name="Spatafora J.W."/>
            <person name="Turgeon B.G."/>
            <person name="de Wit P.J.G.M."/>
            <person name="Zhong S."/>
            <person name="Goodwin S.B."/>
            <person name="Grigoriev I.V."/>
        </authorList>
    </citation>
    <scope>NUCLEOTIDE SEQUENCE [LARGE SCALE GENOMIC DNA]</scope>
    <source>
        <strain evidence="2 3">UAMH 10762</strain>
    </source>
</reference>
<gene>
    <name evidence="2" type="ORF">BAUCODRAFT_143178</name>
</gene>
<sequence>MYSEVGKHASAAQASYSNPVKQLRNWASVRLQSTGITSFQNQDEQFEPLRRSTAPLRSRDRNENTVASPDDLAG</sequence>
<proteinExistence type="predicted"/>
<dbReference type="KEGG" id="bcom:BAUCODRAFT_143178"/>
<feature type="region of interest" description="Disordered" evidence="1">
    <location>
        <begin position="37"/>
        <end position="74"/>
    </location>
</feature>
<dbReference type="AlphaFoldDB" id="M2MYA1"/>
<organism evidence="2 3">
    <name type="scientific">Baudoinia panamericana (strain UAMH 10762)</name>
    <name type="common">Angels' share fungus</name>
    <name type="synonym">Baudoinia compniacensis (strain UAMH 10762)</name>
    <dbReference type="NCBI Taxonomy" id="717646"/>
    <lineage>
        <taxon>Eukaryota</taxon>
        <taxon>Fungi</taxon>
        <taxon>Dikarya</taxon>
        <taxon>Ascomycota</taxon>
        <taxon>Pezizomycotina</taxon>
        <taxon>Dothideomycetes</taxon>
        <taxon>Dothideomycetidae</taxon>
        <taxon>Mycosphaerellales</taxon>
        <taxon>Teratosphaeriaceae</taxon>
        <taxon>Baudoinia</taxon>
    </lineage>
</organism>
<keyword evidence="3" id="KW-1185">Reference proteome</keyword>
<dbReference type="Proteomes" id="UP000011761">
    <property type="component" value="Unassembled WGS sequence"/>
</dbReference>
<name>M2MYA1_BAUPA</name>
<dbReference type="GeneID" id="19108439"/>
<dbReference type="EMBL" id="KB445563">
    <property type="protein sequence ID" value="EMC91639.1"/>
    <property type="molecule type" value="Genomic_DNA"/>
</dbReference>
<dbReference type="HOGENOM" id="CLU_2687422_0_0_1"/>
<evidence type="ECO:0000313" key="3">
    <source>
        <dbReference type="Proteomes" id="UP000011761"/>
    </source>
</evidence>
<accession>M2MYA1</accession>
<dbReference type="RefSeq" id="XP_007681148.1">
    <property type="nucleotide sequence ID" value="XM_007682958.1"/>
</dbReference>
<evidence type="ECO:0000313" key="2">
    <source>
        <dbReference type="EMBL" id="EMC91639.1"/>
    </source>
</evidence>
<evidence type="ECO:0000256" key="1">
    <source>
        <dbReference type="SAM" id="MobiDB-lite"/>
    </source>
</evidence>
<protein>
    <submittedName>
        <fullName evidence="2">Uncharacterized protein</fullName>
    </submittedName>
</protein>